<evidence type="ECO:0000313" key="2">
    <source>
        <dbReference type="Proteomes" id="UP000799754"/>
    </source>
</evidence>
<dbReference type="EMBL" id="MU006710">
    <property type="protein sequence ID" value="KAF2629457.1"/>
    <property type="molecule type" value="Genomic_DNA"/>
</dbReference>
<evidence type="ECO:0000313" key="1">
    <source>
        <dbReference type="EMBL" id="KAF2629457.1"/>
    </source>
</evidence>
<comment type="caution">
    <text evidence="1">The sequence shown here is derived from an EMBL/GenBank/DDBJ whole genome shotgun (WGS) entry which is preliminary data.</text>
</comment>
<proteinExistence type="predicted"/>
<reference evidence="1" key="1">
    <citation type="journal article" date="2020" name="Stud. Mycol.">
        <title>101 Dothideomycetes genomes: a test case for predicting lifestyles and emergence of pathogens.</title>
        <authorList>
            <person name="Haridas S."/>
            <person name="Albert R."/>
            <person name="Binder M."/>
            <person name="Bloem J."/>
            <person name="Labutti K."/>
            <person name="Salamov A."/>
            <person name="Andreopoulos B."/>
            <person name="Baker S."/>
            <person name="Barry K."/>
            <person name="Bills G."/>
            <person name="Bluhm B."/>
            <person name="Cannon C."/>
            <person name="Castanera R."/>
            <person name="Culley D."/>
            <person name="Daum C."/>
            <person name="Ezra D."/>
            <person name="Gonzalez J."/>
            <person name="Henrissat B."/>
            <person name="Kuo A."/>
            <person name="Liang C."/>
            <person name="Lipzen A."/>
            <person name="Lutzoni F."/>
            <person name="Magnuson J."/>
            <person name="Mondo S."/>
            <person name="Nolan M."/>
            <person name="Ohm R."/>
            <person name="Pangilinan J."/>
            <person name="Park H.-J."/>
            <person name="Ramirez L."/>
            <person name="Alfaro M."/>
            <person name="Sun H."/>
            <person name="Tritt A."/>
            <person name="Yoshinaga Y."/>
            <person name="Zwiers L.-H."/>
            <person name="Turgeon B."/>
            <person name="Goodwin S."/>
            <person name="Spatafora J."/>
            <person name="Crous P."/>
            <person name="Grigoriev I."/>
        </authorList>
    </citation>
    <scope>NUCLEOTIDE SEQUENCE</scope>
    <source>
        <strain evidence="1">CBS 525.71</strain>
    </source>
</reference>
<organism evidence="1 2">
    <name type="scientific">Macroventuria anomochaeta</name>
    <dbReference type="NCBI Taxonomy" id="301207"/>
    <lineage>
        <taxon>Eukaryota</taxon>
        <taxon>Fungi</taxon>
        <taxon>Dikarya</taxon>
        <taxon>Ascomycota</taxon>
        <taxon>Pezizomycotina</taxon>
        <taxon>Dothideomycetes</taxon>
        <taxon>Pleosporomycetidae</taxon>
        <taxon>Pleosporales</taxon>
        <taxon>Pleosporineae</taxon>
        <taxon>Didymellaceae</taxon>
        <taxon>Macroventuria</taxon>
    </lineage>
</organism>
<protein>
    <submittedName>
        <fullName evidence="1">Uncharacterized protein</fullName>
    </submittedName>
</protein>
<accession>A0ACB6S7H5</accession>
<name>A0ACB6S7H5_9PLEO</name>
<gene>
    <name evidence="1" type="ORF">BU25DRAFT_490015</name>
</gene>
<sequence>MERQQTFQRLKQPCIAVLQTTATLAQRPNGKRDLVEALTNLLGTLATVTSRPGALDTKLAEYAFVPVSQVLRLSRQVPVRALELCLECVSALLRTGWGGGLEPALSGQLLILFTFLAKPSSAENGIAATSEELQALAFKCIGELLAEASRSKSGREALTATNNIPALGEAVLITLDSLAESKPNSIKLAAVTVIKSLSAAIVDDDALASFFPKIVSSLTKVLTPGSANKADYRVIEQGLEVLSLLFSRLLSDRSTKGLPSGASAENAKDSKHVLRSRSWLQATASQIKIALANIHRMRSHDKSEVRRALLKLCLCVIQDCRTSLSDCTSMSIETVISFVGRDGAHDTVEDELKIILFADQTLADHLRESLHDWVISFPRIMQSKDDNKRRLIIHQISVALRLLGQDPAIIDDRLADGLRDGVSAVLADSSGLEELGSATAETSMETGLMLGHSRQSTFQPLQLRLKGQQDLMNEFRLLLSQLAKSDSALNVVQDLVRTINTGTQEMQLASYWVSVNLMRDLTVTNSSFDDFIDTGSSNPREELLDDLYSHSVTLLTERDPTSALPWHFYALALETVALQAGRYRIEFRAELGEVLYPILHQLGSSNPALREHAITCLNIASDASGYSSARELVVDNVDYVVNAVGLKLAVGDVSPQAPQVLLMMMRLCGPSLLPYLDDLVGSIFEALERYHGYPMLVELLFSVLKGMTEEGVKAPQLAIAAAATTNPTSVGHKGITMTDGIKTLKRMKADKLKRAQEAALEVPGPFPQEPWKENTVQDPLNPDDQPSPEKPDPPPPAPRTYQILLTISELTQHYLTSTSPSLRTSLLSLLQTTIPALAKHENSFLPLINTLWPVLLPRLQDPEAYIVANTLEVVGLMCEHAGSFMRSRVEGVFEVLKKVQKRTQERTSSARAGTGGRGNNLLNGGLKLDNISTGLSELSISSPSTSTNLDRPELYTSTPARMIWDALVICLCAIASHVALRDEQFEDLLDILEPVLSRPDVKTALDEANADAVWLRLYKKGRATGGGKVYHVPTGKAKWKFITV</sequence>
<keyword evidence="2" id="KW-1185">Reference proteome</keyword>
<dbReference type="Proteomes" id="UP000799754">
    <property type="component" value="Unassembled WGS sequence"/>
</dbReference>